<feature type="domain" description="Interferon-related developmental regulator C-terminal" evidence="3">
    <location>
        <begin position="384"/>
        <end position="435"/>
    </location>
</feature>
<dbReference type="InterPro" id="IPR006921">
    <property type="entry name" value="Interferon-rel_develop_reg_C"/>
</dbReference>
<dbReference type="OrthoDB" id="18978at2759"/>
<dbReference type="Pfam" id="PF04836">
    <property type="entry name" value="IFRD_C"/>
    <property type="match status" value="1"/>
</dbReference>
<dbReference type="InParanoid" id="A0A6P8YXH9"/>
<sequence length="440" mass="48937">MPKGKRKGKSGSSGQKIRSDGLGITSDEDSLNDNASVFSLPSDTHSVVDEVNEQETDETAIEEEFEERLRDAIDGLSQKSAQGRTQCLEAVSKAFVKRFIPDFVVDRRLTISDGIERCLKKGRGAEQAAAAQLAPLMCVQLGLNDYSEELCRELAPVLMLVARDPSVSPSARSKCCWALGLLTFLAGGEMQDVMERMRALEAIFSGSYLKGDGTMPTVTPETGGLHAAALSAWSLLLTLMAPGDVFMYTSDEDCTYLPKLNQLSELLESAHLEVRLAAGELIALLYEQGRSHDSDFCSDFTEELVGKIRQLATDSHKYRAKKDRKQQRSSFRDILQYVEEDIPPEVQVRFGQEVLLLDSWCRRKQYDAFCQVLGSGMNLHLTENDLLRDVFELGEKLSPLNYAANKQTKQERHLLNAASFKARTISRGKYRDKRSTVVGC</sequence>
<evidence type="ECO:0000256" key="1">
    <source>
        <dbReference type="ARBA" id="ARBA00008828"/>
    </source>
</evidence>
<gene>
    <name evidence="6" type="primary">LOC117645733</name>
</gene>
<dbReference type="Proteomes" id="UP000515158">
    <property type="component" value="Unplaced"/>
</dbReference>
<dbReference type="KEGG" id="tpal:117645733"/>
<evidence type="ECO:0000313" key="5">
    <source>
        <dbReference type="Proteomes" id="UP000515158"/>
    </source>
</evidence>
<dbReference type="PANTHER" id="PTHR12354:SF1">
    <property type="entry name" value="INTERFERON-RELATED DEVELOPMENTAL REGULATOR 1"/>
    <property type="match status" value="1"/>
</dbReference>
<proteinExistence type="inferred from homology"/>
<dbReference type="RefSeq" id="XP_034241986.1">
    <property type="nucleotide sequence ID" value="XM_034386095.1"/>
</dbReference>
<dbReference type="Gene3D" id="1.25.10.10">
    <property type="entry name" value="Leucine-rich Repeat Variant"/>
    <property type="match status" value="1"/>
</dbReference>
<evidence type="ECO:0000259" key="4">
    <source>
        <dbReference type="Pfam" id="PF05004"/>
    </source>
</evidence>
<evidence type="ECO:0000313" key="6">
    <source>
        <dbReference type="RefSeq" id="XP_034241986.1"/>
    </source>
</evidence>
<dbReference type="AlphaFoldDB" id="A0A6P8YXH9"/>
<evidence type="ECO:0000259" key="3">
    <source>
        <dbReference type="Pfam" id="PF04836"/>
    </source>
</evidence>
<dbReference type="InterPro" id="IPR007701">
    <property type="entry name" value="Interferon-rel_develop_reg_N"/>
</dbReference>
<feature type="compositionally biased region" description="Polar residues" evidence="2">
    <location>
        <begin position="32"/>
        <end position="45"/>
    </location>
</feature>
<evidence type="ECO:0000256" key="2">
    <source>
        <dbReference type="SAM" id="MobiDB-lite"/>
    </source>
</evidence>
<comment type="similarity">
    <text evidence="1">Belongs to the IFRD family.</text>
</comment>
<protein>
    <submittedName>
        <fullName evidence="6">Interferon-related developmental regulator 2</fullName>
    </submittedName>
</protein>
<accession>A0A6P8YXH9</accession>
<dbReference type="InterPro" id="IPR016024">
    <property type="entry name" value="ARM-type_fold"/>
</dbReference>
<dbReference type="Pfam" id="PF05004">
    <property type="entry name" value="IFRD"/>
    <property type="match status" value="1"/>
</dbReference>
<name>A0A6P8YXH9_THRPL</name>
<dbReference type="CTD" id="3475"/>
<dbReference type="FunCoup" id="A0A6P8YXH9">
    <property type="interactions" value="1305"/>
</dbReference>
<dbReference type="GeneID" id="117645733"/>
<organism evidence="6">
    <name type="scientific">Thrips palmi</name>
    <name type="common">Melon thrips</name>
    <dbReference type="NCBI Taxonomy" id="161013"/>
    <lineage>
        <taxon>Eukaryota</taxon>
        <taxon>Metazoa</taxon>
        <taxon>Ecdysozoa</taxon>
        <taxon>Arthropoda</taxon>
        <taxon>Hexapoda</taxon>
        <taxon>Insecta</taxon>
        <taxon>Pterygota</taxon>
        <taxon>Neoptera</taxon>
        <taxon>Paraneoptera</taxon>
        <taxon>Thysanoptera</taxon>
        <taxon>Terebrantia</taxon>
        <taxon>Thripoidea</taxon>
        <taxon>Thripidae</taxon>
        <taxon>Thrips</taxon>
    </lineage>
</organism>
<reference evidence="6" key="1">
    <citation type="submission" date="2025-08" db="UniProtKB">
        <authorList>
            <consortium name="RefSeq"/>
        </authorList>
    </citation>
    <scope>IDENTIFICATION</scope>
    <source>
        <tissue evidence="6">Total insect</tissue>
    </source>
</reference>
<dbReference type="SUPFAM" id="SSF48371">
    <property type="entry name" value="ARM repeat"/>
    <property type="match status" value="1"/>
</dbReference>
<feature type="domain" description="Interferon-related developmental regulator N-terminal" evidence="4">
    <location>
        <begin position="35"/>
        <end position="339"/>
    </location>
</feature>
<dbReference type="InterPro" id="IPR011989">
    <property type="entry name" value="ARM-like"/>
</dbReference>
<dbReference type="InterPro" id="IPR039777">
    <property type="entry name" value="IFRD"/>
</dbReference>
<dbReference type="PANTHER" id="PTHR12354">
    <property type="entry name" value="INTERFERON-RELATED DEVELOPMENTAL REGULATOR"/>
    <property type="match status" value="1"/>
</dbReference>
<feature type="region of interest" description="Disordered" evidence="2">
    <location>
        <begin position="1"/>
        <end position="58"/>
    </location>
</feature>
<keyword evidence="5" id="KW-1185">Reference proteome</keyword>